<dbReference type="AlphaFoldDB" id="A0A1H7MGY0"/>
<keyword evidence="2" id="KW-0378">Hydrolase</keyword>
<organism evidence="3 4">
    <name type="scientific">Ectothiorhodospira marina</name>
    <dbReference type="NCBI Taxonomy" id="1396821"/>
    <lineage>
        <taxon>Bacteria</taxon>
        <taxon>Pseudomonadati</taxon>
        <taxon>Pseudomonadota</taxon>
        <taxon>Gammaproteobacteria</taxon>
        <taxon>Chromatiales</taxon>
        <taxon>Ectothiorhodospiraceae</taxon>
        <taxon>Ectothiorhodospira</taxon>
    </lineage>
</organism>
<dbReference type="InterPro" id="IPR012338">
    <property type="entry name" value="Beta-lactam/transpept-like"/>
</dbReference>
<dbReference type="Proteomes" id="UP000199256">
    <property type="component" value="Unassembled WGS sequence"/>
</dbReference>
<dbReference type="GO" id="GO:0006508">
    <property type="term" value="P:proteolysis"/>
    <property type="evidence" value="ECO:0007669"/>
    <property type="project" value="InterPro"/>
</dbReference>
<dbReference type="SUPFAM" id="SSF56601">
    <property type="entry name" value="beta-lactamase/transpeptidase-like"/>
    <property type="match status" value="1"/>
</dbReference>
<evidence type="ECO:0000313" key="3">
    <source>
        <dbReference type="EMBL" id="SEL10158.1"/>
    </source>
</evidence>
<dbReference type="Gene3D" id="3.50.80.20">
    <property type="entry name" value="D-Ala-D-Ala carboxypeptidase C, peptidase S13"/>
    <property type="match status" value="1"/>
</dbReference>
<proteinExistence type="inferred from homology"/>
<dbReference type="GO" id="GO:0000270">
    <property type="term" value="P:peptidoglycan metabolic process"/>
    <property type="evidence" value="ECO:0007669"/>
    <property type="project" value="TreeGrafter"/>
</dbReference>
<dbReference type="RefSeq" id="WP_245740750.1">
    <property type="nucleotide sequence ID" value="NZ_FOAA01000009.1"/>
</dbReference>
<protein>
    <submittedName>
        <fullName evidence="3">D-alanyl-D-alanine carboxypeptidase / D-alanyl-D-alanine-endopeptidase (Penicillin-binding protein 4)</fullName>
    </submittedName>
</protein>
<evidence type="ECO:0000313" key="4">
    <source>
        <dbReference type="Proteomes" id="UP000199256"/>
    </source>
</evidence>
<accession>A0A1H7MGY0</accession>
<sequence length="483" mass="53381">MSFWLPMVSTKYRFFILLLPLVLLLALGSSRAVAGLPHALVQVLERHDVPQDAVSLWVQSPGASPSIAHRVDVPRNPASTMKLVTTLAALDILGPSHRWETRLYTFAPVENGVLKGDLYVRGGGDPFLVTEEVWKLAGALRRSGIERIEGDLIFDLSHYDVVPEDPGDFDGRPFRAYNQPPHALLMNFNAVRFEFRPGEDGRSVRVTTDPPLSHLQLDNRLRLAAGPCEGYQRGVAYHVENPGRVRLEGHFPQGCEEYSLLRTALGPEAYAHSLFTELWGQWGGTFEGDWRTGTLPNEAAEPRVVHQSPPLGELIRLINKYSNNVMARQLKLALGVAVYEGPATVDKGHAAIRAMLARNGVDTQGLELDNAAGLSRSNRMTARQLAQVLQVGRNSPYMPEYLSSLAISGEDGTLRRRFVDAPGAGDMRLKTGYLNGVSAVAGYMRTARGEERMVVLMINHPGLQHWRGTRIQDGILDWLYANG</sequence>
<dbReference type="PRINTS" id="PR00922">
    <property type="entry name" value="DADACBPTASE3"/>
</dbReference>
<keyword evidence="3" id="KW-0121">Carboxypeptidase</keyword>
<reference evidence="4" key="1">
    <citation type="submission" date="2016-10" db="EMBL/GenBank/DDBJ databases">
        <authorList>
            <person name="Varghese N."/>
            <person name="Submissions S."/>
        </authorList>
    </citation>
    <scope>NUCLEOTIDE SEQUENCE [LARGE SCALE GENOMIC DNA]</scope>
    <source>
        <strain evidence="4">DSM 241</strain>
    </source>
</reference>
<dbReference type="InterPro" id="IPR000667">
    <property type="entry name" value="Peptidase_S13"/>
</dbReference>
<dbReference type="EMBL" id="FOAA01000009">
    <property type="protein sequence ID" value="SEL10158.1"/>
    <property type="molecule type" value="Genomic_DNA"/>
</dbReference>
<name>A0A1H7MGY0_9GAMM</name>
<evidence type="ECO:0000256" key="2">
    <source>
        <dbReference type="ARBA" id="ARBA00022801"/>
    </source>
</evidence>
<dbReference type="PANTHER" id="PTHR30023:SF0">
    <property type="entry name" value="PENICILLIN-SENSITIVE CARBOXYPEPTIDASE A"/>
    <property type="match status" value="1"/>
</dbReference>
<comment type="similarity">
    <text evidence="1">Belongs to the peptidase S13 family.</text>
</comment>
<evidence type="ECO:0000256" key="1">
    <source>
        <dbReference type="ARBA" id="ARBA00006096"/>
    </source>
</evidence>
<dbReference type="GO" id="GO:0004185">
    <property type="term" value="F:serine-type carboxypeptidase activity"/>
    <property type="evidence" value="ECO:0007669"/>
    <property type="project" value="InterPro"/>
</dbReference>
<keyword evidence="4" id="KW-1185">Reference proteome</keyword>
<dbReference type="NCBIfam" id="TIGR00666">
    <property type="entry name" value="PBP4"/>
    <property type="match status" value="1"/>
</dbReference>
<dbReference type="PANTHER" id="PTHR30023">
    <property type="entry name" value="D-ALANYL-D-ALANINE CARBOXYPEPTIDASE"/>
    <property type="match status" value="1"/>
</dbReference>
<dbReference type="Pfam" id="PF02113">
    <property type="entry name" value="Peptidase_S13"/>
    <property type="match status" value="1"/>
</dbReference>
<keyword evidence="3" id="KW-0645">Protease</keyword>
<dbReference type="STRING" id="1396821.SAMN05444515_10989"/>
<gene>
    <name evidence="3" type="ORF">SAMN05444515_10989</name>
</gene>
<dbReference type="Gene3D" id="3.40.710.10">
    <property type="entry name" value="DD-peptidase/beta-lactamase superfamily"/>
    <property type="match status" value="1"/>
</dbReference>